<dbReference type="PANTHER" id="PTHR34706:SF1">
    <property type="entry name" value="VWFA DOMAIN-CONTAINING PROTEIN"/>
    <property type="match status" value="1"/>
</dbReference>
<accession>A0A061AT48</accession>
<dbReference type="AlphaFoldDB" id="A0A061AT48"/>
<dbReference type="InterPro" id="IPR036465">
    <property type="entry name" value="vWFA_dom_sf"/>
</dbReference>
<dbReference type="InterPro" id="IPR002035">
    <property type="entry name" value="VWF_A"/>
</dbReference>
<dbReference type="Pfam" id="PF00092">
    <property type="entry name" value="VWA"/>
    <property type="match status" value="1"/>
</dbReference>
<protein>
    <submittedName>
        <fullName evidence="3">RHTO0S05e07030g1_1</fullName>
    </submittedName>
</protein>
<feature type="domain" description="VWFA" evidence="2">
    <location>
        <begin position="48"/>
        <end position="210"/>
    </location>
</feature>
<evidence type="ECO:0000259" key="2">
    <source>
        <dbReference type="PROSITE" id="PS50234"/>
    </source>
</evidence>
<evidence type="ECO:0000256" key="1">
    <source>
        <dbReference type="SAM" id="MobiDB-lite"/>
    </source>
</evidence>
<dbReference type="PANTHER" id="PTHR34706">
    <property type="entry name" value="SLR1338 PROTEIN"/>
    <property type="match status" value="1"/>
</dbReference>
<gene>
    <name evidence="3" type="ORF">RHTO0S_05e07030g</name>
</gene>
<evidence type="ECO:0000313" key="3">
    <source>
        <dbReference type="EMBL" id="CDR40762.1"/>
    </source>
</evidence>
<sequence>MGFFKRLTSGSKSTKSASSAPTASPSTAPAFTLDKRGEDALCALGKYDTVFLVDDSGSVMGVWEAQLATALSAVVKTAAQYDDDGVDIAFFNSRERCTSTSSDEILEVFRRVKPRYKTPTADAVRRVLEPYMQTLEEWQRSGKEKGKPRPKPLNLVILTDGAPHDDQNPRMVLVETARRLDAGRFPPFQVGCSFVQIGNYTEAAEHLRMLDDDLKEKHGCASLSRLTRSRLLALKAQKFEADSLGHAGSATWSTRRCSRGPAVPNTSSRLSLAASTAQLTGRGSLAA</sequence>
<reference evidence="3" key="1">
    <citation type="journal article" date="2014" name="Genome Announc.">
        <title>Draft genome sequence of Rhodosporidium toruloides CECT1137, an oleaginous yeast of biotechnological interest.</title>
        <authorList>
            <person name="Morin N."/>
            <person name="Calcas X."/>
            <person name="Devillers H."/>
            <person name="Durrens P."/>
            <person name="Sherman D.J."/>
            <person name="Nicaud J.-M."/>
            <person name="Neuveglise C."/>
        </authorList>
    </citation>
    <scope>NUCLEOTIDE SEQUENCE</scope>
    <source>
        <strain evidence="3">CECT1137</strain>
    </source>
</reference>
<dbReference type="PROSITE" id="PS50234">
    <property type="entry name" value="VWFA"/>
    <property type="match status" value="1"/>
</dbReference>
<name>A0A061AT48_RHOTO</name>
<dbReference type="EMBL" id="LK052940">
    <property type="protein sequence ID" value="CDR40762.1"/>
    <property type="molecule type" value="Genomic_DNA"/>
</dbReference>
<dbReference type="Gene3D" id="3.40.50.410">
    <property type="entry name" value="von Willebrand factor, type A domain"/>
    <property type="match status" value="1"/>
</dbReference>
<dbReference type="OrthoDB" id="2142040at2759"/>
<dbReference type="SMART" id="SM00327">
    <property type="entry name" value="VWA"/>
    <property type="match status" value="1"/>
</dbReference>
<organism evidence="3">
    <name type="scientific">Rhodotorula toruloides</name>
    <name type="common">Yeast</name>
    <name type="synonym">Rhodosporidium toruloides</name>
    <dbReference type="NCBI Taxonomy" id="5286"/>
    <lineage>
        <taxon>Eukaryota</taxon>
        <taxon>Fungi</taxon>
        <taxon>Dikarya</taxon>
        <taxon>Basidiomycota</taxon>
        <taxon>Pucciniomycotina</taxon>
        <taxon>Microbotryomycetes</taxon>
        <taxon>Sporidiobolales</taxon>
        <taxon>Sporidiobolaceae</taxon>
        <taxon>Rhodotorula</taxon>
    </lineage>
</organism>
<proteinExistence type="predicted"/>
<dbReference type="SUPFAM" id="SSF53300">
    <property type="entry name" value="vWA-like"/>
    <property type="match status" value="1"/>
</dbReference>
<feature type="compositionally biased region" description="Low complexity" evidence="1">
    <location>
        <begin position="11"/>
        <end position="30"/>
    </location>
</feature>
<feature type="region of interest" description="Disordered" evidence="1">
    <location>
        <begin position="1"/>
        <end position="31"/>
    </location>
</feature>